<protein>
    <submittedName>
        <fullName evidence="1">Uncharacterized protein</fullName>
    </submittedName>
</protein>
<gene>
    <name evidence="1" type="ORF">RDB_LOCUS141251</name>
</gene>
<comment type="caution">
    <text evidence="1">The sequence shown here is derived from an EMBL/GenBank/DDBJ whole genome shotgun (WGS) entry which is preliminary data.</text>
</comment>
<organism evidence="1 2">
    <name type="scientific">Rhizoctonia solani</name>
    <dbReference type="NCBI Taxonomy" id="456999"/>
    <lineage>
        <taxon>Eukaryota</taxon>
        <taxon>Fungi</taxon>
        <taxon>Dikarya</taxon>
        <taxon>Basidiomycota</taxon>
        <taxon>Agaricomycotina</taxon>
        <taxon>Agaricomycetes</taxon>
        <taxon>Cantharellales</taxon>
        <taxon>Ceratobasidiaceae</taxon>
        <taxon>Rhizoctonia</taxon>
    </lineage>
</organism>
<dbReference type="EMBL" id="CAJMWS010000502">
    <property type="protein sequence ID" value="CAE6448128.1"/>
    <property type="molecule type" value="Genomic_DNA"/>
</dbReference>
<proteinExistence type="predicted"/>
<evidence type="ECO:0000313" key="1">
    <source>
        <dbReference type="EMBL" id="CAE6448128.1"/>
    </source>
</evidence>
<sequence>MEARTSFESTAPWIMYPDYLAQVCSFWRCTALSSPSFWTHMDFVLSNSRIPIRGCMNRARVHAKRAGESPLQIHIAESGHSSYLNLEEFFKDSFGPVLGRMKDLELVIRSPFEATSHGLILKTLLSGCVPQNLTRFSMKSHFSQFNGFIGSSKDKSDLHKYDISLLIDLTTDHIESIFTHLTVLDMRGIFPKWTSAAYHGLVELRLSSRLYYTDDVPWNSITELELARILQASPGLRILYFQLLIKSNPMHNTPMIPVYLKDLEVLSIVSQGPSYISMYDRKTLAESIGRLLRLITPGSQPLRLTLETDSYGNDYSFGEIKNFFMRSNIVRFCARYAYPPLYELLPYMQNLQNLAFHSCGFGKGTEVFLAQGEGNPISSRFCGNSWRIHSCQMSLDTLSTIIHMCPSEKLKVFKCQIRRNPTTKFQSNGQLVHTGELSAMFPSVKFIPSTDRSDDCYDPTAGWDGLE</sequence>
<reference evidence="1" key="1">
    <citation type="submission" date="2021-01" db="EMBL/GenBank/DDBJ databases">
        <authorList>
            <person name="Kaushik A."/>
        </authorList>
    </citation>
    <scope>NUCLEOTIDE SEQUENCE</scope>
    <source>
        <strain evidence="1">AG1-1C</strain>
    </source>
</reference>
<evidence type="ECO:0000313" key="2">
    <source>
        <dbReference type="Proteomes" id="UP000663846"/>
    </source>
</evidence>
<dbReference type="AlphaFoldDB" id="A0A8H3GG41"/>
<name>A0A8H3GG41_9AGAM</name>
<accession>A0A8H3GG41</accession>
<dbReference type="Proteomes" id="UP000663846">
    <property type="component" value="Unassembled WGS sequence"/>
</dbReference>